<evidence type="ECO:0000313" key="7">
    <source>
        <dbReference type="Proteomes" id="UP000007881"/>
    </source>
</evidence>
<reference evidence="6 7" key="1">
    <citation type="submission" date="2012-02" db="EMBL/GenBank/DDBJ databases">
        <title>Complete genome sequence of Phycisphaera mikurensis NBRC 102666.</title>
        <authorList>
            <person name="Ankai A."/>
            <person name="Hosoyama A."/>
            <person name="Terui Y."/>
            <person name="Sekine M."/>
            <person name="Fukai R."/>
            <person name="Kato Y."/>
            <person name="Nakamura S."/>
            <person name="Yamada-Narita S."/>
            <person name="Kawakoshi A."/>
            <person name="Fukunaga Y."/>
            <person name="Yamazaki S."/>
            <person name="Fujita N."/>
        </authorList>
    </citation>
    <scope>NUCLEOTIDE SEQUENCE [LARGE SCALE GENOMIC DNA]</scope>
    <source>
        <strain evidence="7">NBRC 102666 / KCTC 22515 / FYK2301M01</strain>
    </source>
</reference>
<dbReference type="AlphaFoldDB" id="I0IC67"/>
<dbReference type="InterPro" id="IPR009057">
    <property type="entry name" value="Homeodomain-like_sf"/>
</dbReference>
<evidence type="ECO:0000313" key="6">
    <source>
        <dbReference type="EMBL" id="BAM02855.1"/>
    </source>
</evidence>
<evidence type="ECO:0000256" key="1">
    <source>
        <dbReference type="ARBA" id="ARBA00023015"/>
    </source>
</evidence>
<sequence length="278" mass="30254">MEEPPGVAIACYTPMPADAFGTGYLAPTHALHLYEYDATLRLCGRELALRRGTLSFTPAGEESRYRVPRAGRHWCVHFAAEEGAGDDRGRLDLPLVWDAGDLAADARSRFERLVALAADRPARGAGALLERSLRVAALELVLWFARESSVAGPPDRRRVAEGVGVHPAVARLVAIVQRDLHRPLRAASLAAEVGMSQNHLARLFREVHGCTIPAWILRRRIELATLLLATTDLPVKAIGHRVGLPDPQHFNKQCRRLTGTSPSAIRRRGGAAAASDRG</sequence>
<dbReference type="Pfam" id="PF12833">
    <property type="entry name" value="HTH_18"/>
    <property type="match status" value="1"/>
</dbReference>
<dbReference type="PROSITE" id="PS01124">
    <property type="entry name" value="HTH_ARAC_FAMILY_2"/>
    <property type="match status" value="1"/>
</dbReference>
<dbReference type="Proteomes" id="UP000007881">
    <property type="component" value="Chromosome"/>
</dbReference>
<dbReference type="PANTHER" id="PTHR46796">
    <property type="entry name" value="HTH-TYPE TRANSCRIPTIONAL ACTIVATOR RHAS-RELATED"/>
    <property type="match status" value="1"/>
</dbReference>
<dbReference type="EMBL" id="AP012338">
    <property type="protein sequence ID" value="BAM02855.1"/>
    <property type="molecule type" value="Genomic_DNA"/>
</dbReference>
<dbReference type="SUPFAM" id="SSF46689">
    <property type="entry name" value="Homeodomain-like"/>
    <property type="match status" value="2"/>
</dbReference>
<dbReference type="HOGENOM" id="CLU_1060831_0_0_0"/>
<keyword evidence="2" id="KW-0238">DNA-binding</keyword>
<dbReference type="STRING" id="1142394.PSMK_06960"/>
<gene>
    <name evidence="6" type="ordered locus">PSMK_06960</name>
</gene>
<dbReference type="KEGG" id="phm:PSMK_06960"/>
<evidence type="ECO:0000256" key="3">
    <source>
        <dbReference type="ARBA" id="ARBA00023163"/>
    </source>
</evidence>
<keyword evidence="1" id="KW-0805">Transcription regulation</keyword>
<organism evidence="6 7">
    <name type="scientific">Phycisphaera mikurensis (strain NBRC 102666 / KCTC 22515 / FYK2301M01)</name>
    <dbReference type="NCBI Taxonomy" id="1142394"/>
    <lineage>
        <taxon>Bacteria</taxon>
        <taxon>Pseudomonadati</taxon>
        <taxon>Planctomycetota</taxon>
        <taxon>Phycisphaerae</taxon>
        <taxon>Phycisphaerales</taxon>
        <taxon>Phycisphaeraceae</taxon>
        <taxon>Phycisphaera</taxon>
    </lineage>
</organism>
<dbReference type="PANTHER" id="PTHR46796:SF14">
    <property type="entry name" value="TRANSCRIPTIONAL REGULATORY PROTEIN"/>
    <property type="match status" value="1"/>
</dbReference>
<dbReference type="GO" id="GO:0043565">
    <property type="term" value="F:sequence-specific DNA binding"/>
    <property type="evidence" value="ECO:0007669"/>
    <property type="project" value="InterPro"/>
</dbReference>
<accession>I0IC67</accession>
<feature type="region of interest" description="Disordered" evidence="4">
    <location>
        <begin position="259"/>
        <end position="278"/>
    </location>
</feature>
<keyword evidence="3" id="KW-0804">Transcription</keyword>
<proteinExistence type="predicted"/>
<dbReference type="eggNOG" id="COG4977">
    <property type="taxonomic scope" value="Bacteria"/>
</dbReference>
<dbReference type="InterPro" id="IPR018060">
    <property type="entry name" value="HTH_AraC"/>
</dbReference>
<evidence type="ECO:0000256" key="4">
    <source>
        <dbReference type="SAM" id="MobiDB-lite"/>
    </source>
</evidence>
<keyword evidence="7" id="KW-1185">Reference proteome</keyword>
<protein>
    <submittedName>
        <fullName evidence="6">Putative AraC family transcriptional regulator</fullName>
    </submittedName>
</protein>
<evidence type="ECO:0000259" key="5">
    <source>
        <dbReference type="PROSITE" id="PS01124"/>
    </source>
</evidence>
<dbReference type="GO" id="GO:0003700">
    <property type="term" value="F:DNA-binding transcription factor activity"/>
    <property type="evidence" value="ECO:0007669"/>
    <property type="project" value="InterPro"/>
</dbReference>
<dbReference type="SMART" id="SM00342">
    <property type="entry name" value="HTH_ARAC"/>
    <property type="match status" value="1"/>
</dbReference>
<evidence type="ECO:0000256" key="2">
    <source>
        <dbReference type="ARBA" id="ARBA00023125"/>
    </source>
</evidence>
<dbReference type="Gene3D" id="1.10.10.60">
    <property type="entry name" value="Homeodomain-like"/>
    <property type="match status" value="1"/>
</dbReference>
<dbReference type="InterPro" id="IPR050204">
    <property type="entry name" value="AraC_XylS_family_regulators"/>
</dbReference>
<name>I0IC67_PHYMF</name>
<feature type="domain" description="HTH araC/xylS-type" evidence="5">
    <location>
        <begin position="170"/>
        <end position="268"/>
    </location>
</feature>